<dbReference type="SUPFAM" id="SSF51621">
    <property type="entry name" value="Phosphoenolpyruvate/pyruvate domain"/>
    <property type="match status" value="1"/>
</dbReference>
<keyword evidence="3" id="KW-0120">Carbon dioxide fixation</keyword>
<dbReference type="GO" id="GO:0008964">
    <property type="term" value="F:phosphoenolpyruvate carboxylase activity"/>
    <property type="evidence" value="ECO:0007669"/>
    <property type="project" value="UniProtKB-UniRule"/>
</dbReference>
<proteinExistence type="predicted"/>
<evidence type="ECO:0000256" key="2">
    <source>
        <dbReference type="ARBA" id="ARBA00023239"/>
    </source>
</evidence>
<dbReference type="RefSeq" id="WP_197660524.1">
    <property type="nucleotide sequence ID" value="NZ_JAEAGR010000004.1"/>
</dbReference>
<dbReference type="EMBL" id="JAEAGR010000004">
    <property type="protein sequence ID" value="MBH1940296.1"/>
    <property type="molecule type" value="Genomic_DNA"/>
</dbReference>
<gene>
    <name evidence="5" type="primary">ppcA</name>
    <name evidence="5" type="ORF">I5677_05225</name>
</gene>
<comment type="caution">
    <text evidence="5">The sequence shown here is derived from an EMBL/GenBank/DDBJ whole genome shotgun (WGS) entry which is preliminary data.</text>
</comment>
<reference evidence="5" key="1">
    <citation type="submission" date="2020-12" db="EMBL/GenBank/DDBJ databases">
        <title>M. sibirica DSM 26468T genome.</title>
        <authorList>
            <person name="Thieme N."/>
            <person name="Rettenmaier R."/>
            <person name="Zverlov V."/>
            <person name="Liebl W."/>
        </authorList>
    </citation>
    <scope>NUCLEOTIDE SEQUENCE</scope>
    <source>
        <strain evidence="5">DSM 26468</strain>
    </source>
</reference>
<dbReference type="InterPro" id="IPR007566">
    <property type="entry name" value="PEP_COase_arc-type"/>
</dbReference>
<organism evidence="5 6">
    <name type="scientific">Mobilitalea sibirica</name>
    <dbReference type="NCBI Taxonomy" id="1462919"/>
    <lineage>
        <taxon>Bacteria</taxon>
        <taxon>Bacillati</taxon>
        <taxon>Bacillota</taxon>
        <taxon>Clostridia</taxon>
        <taxon>Lachnospirales</taxon>
        <taxon>Lachnospiraceae</taxon>
        <taxon>Mobilitalea</taxon>
    </lineage>
</organism>
<dbReference type="NCBIfam" id="TIGR02751">
    <property type="entry name" value="PEPCase_arch"/>
    <property type="match status" value="1"/>
</dbReference>
<accession>A0A8J7KSH1</accession>
<dbReference type="InterPro" id="IPR015813">
    <property type="entry name" value="Pyrv/PenolPyrv_kinase-like_dom"/>
</dbReference>
<dbReference type="Proteomes" id="UP000623269">
    <property type="component" value="Unassembled WGS sequence"/>
</dbReference>
<dbReference type="GO" id="GO:0015977">
    <property type="term" value="P:carbon fixation"/>
    <property type="evidence" value="ECO:0007669"/>
    <property type="project" value="UniProtKB-KW"/>
</dbReference>
<dbReference type="PIRSF" id="PIRSF006677">
    <property type="entry name" value="UCP006677"/>
    <property type="match status" value="1"/>
</dbReference>
<keyword evidence="2 5" id="KW-0456">Lyase</keyword>
<name>A0A8J7KSH1_9FIRM</name>
<evidence type="ECO:0000313" key="5">
    <source>
        <dbReference type="EMBL" id="MBH1940296.1"/>
    </source>
</evidence>
<evidence type="ECO:0000256" key="3">
    <source>
        <dbReference type="ARBA" id="ARBA00023300"/>
    </source>
</evidence>
<evidence type="ECO:0000313" key="6">
    <source>
        <dbReference type="Proteomes" id="UP000623269"/>
    </source>
</evidence>
<evidence type="ECO:0000256" key="1">
    <source>
        <dbReference type="ARBA" id="ARBA00022842"/>
    </source>
</evidence>
<sequence length="534" mass="60796">MKRRIPTTMMTQHPDSATRYISVQEEPAEALDALRAVPEGLGLEEVMIDFEGKLTPYHQTAQVVMELLQRNIIPGKDVYVTPRVANARKETAFRQIMAFLSIMETIVSSKELSNIQAVIEIILPMASSSKELIEVKKRIESVIALTHQEFITQGKIDTLQIIPLFEEVPELLKIDQIIKDFVTNLNSESNKTEYLRFMLGRSDSALSYGNVSAMLANRIAISKAYEAGNSLGIDVYPIFGGGALPFRGHITLDNIHNVLKTYPGLRTITIQSGIRYDQSRDKTQKLSEILREELPKSMPHIYAEEELKNLYNCIGIFTCTYLDVFLKIMPLVAKFSDYMPKQRDRLSRNSGVGYARDVAKPREIAEFVSEDKIREELYKYDTDVQIALPRAITFTATLYSVGLPPSFIGTGRGLNRIRRLWGQKALDDFLKNCPTLKADLEYDIRFINLNNIRRVFDDEAVRLIEEDIYYCCDIFGLSLLSEKEKHTDIYHILMDSSLGIFSHLEKAADISRPHEIELLQHWLKEMGSIRGSLG</sequence>
<evidence type="ECO:0000256" key="4">
    <source>
        <dbReference type="NCBIfam" id="TIGR02751"/>
    </source>
</evidence>
<dbReference type="GO" id="GO:0006099">
    <property type="term" value="P:tricarboxylic acid cycle"/>
    <property type="evidence" value="ECO:0007669"/>
    <property type="project" value="InterPro"/>
</dbReference>
<dbReference type="EC" id="4.1.1.31" evidence="4"/>
<dbReference type="AlphaFoldDB" id="A0A8J7KSH1"/>
<protein>
    <recommendedName>
        <fullName evidence="4">Phosphoenolpyruvate carboxylase</fullName>
        <ecNumber evidence="4">4.1.1.31</ecNumber>
    </recommendedName>
</protein>
<keyword evidence="1" id="KW-0460">Magnesium</keyword>
<dbReference type="Pfam" id="PF14010">
    <property type="entry name" value="PEPcase_2"/>
    <property type="match status" value="1"/>
</dbReference>
<keyword evidence="6" id="KW-1185">Reference proteome</keyword>